<name>A0A9W9NSR5_9EURO</name>
<dbReference type="Gene3D" id="1.20.58.320">
    <property type="entry name" value="TPR-like"/>
    <property type="match status" value="1"/>
</dbReference>
<dbReference type="AlphaFoldDB" id="A0A9W9NSR5"/>
<dbReference type="InterPro" id="IPR011990">
    <property type="entry name" value="TPR-like_helical_dom_sf"/>
</dbReference>
<comment type="caution">
    <text evidence="1">The sequence shown here is derived from an EMBL/GenBank/DDBJ whole genome shotgun (WGS) entry which is preliminary data.</text>
</comment>
<dbReference type="GeneID" id="83203228"/>
<gene>
    <name evidence="1" type="ORF">N7468_006629</name>
</gene>
<dbReference type="OrthoDB" id="414698at2759"/>
<reference evidence="1" key="1">
    <citation type="submission" date="2022-11" db="EMBL/GenBank/DDBJ databases">
        <authorList>
            <person name="Petersen C."/>
        </authorList>
    </citation>
    <scope>NUCLEOTIDE SEQUENCE</scope>
    <source>
        <strain evidence="1">IBT 19713</strain>
    </source>
</reference>
<dbReference type="Proteomes" id="UP001150941">
    <property type="component" value="Unassembled WGS sequence"/>
</dbReference>
<dbReference type="Gene3D" id="1.25.40.10">
    <property type="entry name" value="Tetratricopeptide repeat domain"/>
    <property type="match status" value="1"/>
</dbReference>
<dbReference type="Pfam" id="PF06041">
    <property type="entry name" value="DUF924"/>
    <property type="match status" value="1"/>
</dbReference>
<evidence type="ECO:0000313" key="1">
    <source>
        <dbReference type="EMBL" id="KAJ5225404.1"/>
    </source>
</evidence>
<dbReference type="InterPro" id="IPR010323">
    <property type="entry name" value="DUF924"/>
</dbReference>
<accession>A0A9W9NSR5</accession>
<reference evidence="1" key="2">
    <citation type="journal article" date="2023" name="IMA Fungus">
        <title>Comparative genomic study of the Penicillium genus elucidates a diverse pangenome and 15 lateral gene transfer events.</title>
        <authorList>
            <person name="Petersen C."/>
            <person name="Sorensen T."/>
            <person name="Nielsen M.R."/>
            <person name="Sondergaard T.E."/>
            <person name="Sorensen J.L."/>
            <person name="Fitzpatrick D.A."/>
            <person name="Frisvad J.C."/>
            <person name="Nielsen K.L."/>
        </authorList>
    </citation>
    <scope>NUCLEOTIDE SEQUENCE</scope>
    <source>
        <strain evidence="1">IBT 19713</strain>
    </source>
</reference>
<proteinExistence type="predicted"/>
<sequence length="256" mass="29280">MASKQETLNRTLTPALLSQVNNFWFSHICTEDARILPGKEDQMRWFKKDEQFDAACVEQFKPALDTLLNTGATAPELLAAVDTSSCLNWVSLLLLLDQIPRNCYRGDAAKIVFSQFDPLAVGVALEAVERGIPMLDPDVRWRLAYRTWFFLPLMHSEDLGVHERAIRLHEETREDFEGFLKADAGSLEGREKACYDVLKGREEELRERLKALLDFEARHKAIVERFGKYPHRNQAMGRESTLEEAEYLENGGETFG</sequence>
<protein>
    <recommendedName>
        <fullName evidence="3">DUF924-domain-containing protein</fullName>
    </recommendedName>
</protein>
<dbReference type="SUPFAM" id="SSF48452">
    <property type="entry name" value="TPR-like"/>
    <property type="match status" value="1"/>
</dbReference>
<dbReference type="EMBL" id="JAPQKS010000005">
    <property type="protein sequence ID" value="KAJ5225404.1"/>
    <property type="molecule type" value="Genomic_DNA"/>
</dbReference>
<organism evidence="1 2">
    <name type="scientific">Penicillium chermesinum</name>
    <dbReference type="NCBI Taxonomy" id="63820"/>
    <lineage>
        <taxon>Eukaryota</taxon>
        <taxon>Fungi</taxon>
        <taxon>Dikarya</taxon>
        <taxon>Ascomycota</taxon>
        <taxon>Pezizomycotina</taxon>
        <taxon>Eurotiomycetes</taxon>
        <taxon>Eurotiomycetidae</taxon>
        <taxon>Eurotiales</taxon>
        <taxon>Aspergillaceae</taxon>
        <taxon>Penicillium</taxon>
    </lineage>
</organism>
<evidence type="ECO:0008006" key="3">
    <source>
        <dbReference type="Google" id="ProtNLM"/>
    </source>
</evidence>
<keyword evidence="2" id="KW-1185">Reference proteome</keyword>
<evidence type="ECO:0000313" key="2">
    <source>
        <dbReference type="Proteomes" id="UP001150941"/>
    </source>
</evidence>
<dbReference type="RefSeq" id="XP_058328815.1">
    <property type="nucleotide sequence ID" value="XM_058475925.1"/>
</dbReference>